<accession>A0A8A1LGK9</accession>
<protein>
    <submittedName>
        <fullName evidence="1">Uncharacterized protein</fullName>
    </submittedName>
</protein>
<name>A0A8A1LGK9_AJEC8</name>
<gene>
    <name evidence="1" type="ORF">I7I53_00367</name>
</gene>
<dbReference type="AlphaFoldDB" id="A0A8A1LGK9"/>
<dbReference type="EMBL" id="CP069104">
    <property type="protein sequence ID" value="QSS53189.1"/>
    <property type="molecule type" value="Genomic_DNA"/>
</dbReference>
<proteinExistence type="predicted"/>
<evidence type="ECO:0000313" key="2">
    <source>
        <dbReference type="Proteomes" id="UP000663419"/>
    </source>
</evidence>
<evidence type="ECO:0000313" key="1">
    <source>
        <dbReference type="EMBL" id="QSS53189.1"/>
    </source>
</evidence>
<dbReference type="Proteomes" id="UP000663419">
    <property type="component" value="Chromosome 3"/>
</dbReference>
<dbReference type="VEuPathDB" id="FungiDB:I7I53_00367"/>
<reference evidence="1" key="1">
    <citation type="submission" date="2021-01" db="EMBL/GenBank/DDBJ databases">
        <title>Chromosome-level genome assembly of a human fungal pathogen reveals clustering of transcriptionally co-regulated genes.</title>
        <authorList>
            <person name="Voorhies M."/>
            <person name="Cohen S."/>
            <person name="Shea T.P."/>
            <person name="Petrus S."/>
            <person name="Munoz J.F."/>
            <person name="Poplawski S."/>
            <person name="Goldman W.E."/>
            <person name="Michael T."/>
            <person name="Cuomo C.A."/>
            <person name="Sil A."/>
            <person name="Beyhan S."/>
        </authorList>
    </citation>
    <scope>NUCLEOTIDE SEQUENCE</scope>
    <source>
        <strain evidence="1">H88</strain>
    </source>
</reference>
<organism evidence="1 2">
    <name type="scientific">Ajellomyces capsulatus (strain H88)</name>
    <name type="common">Darling's disease fungus</name>
    <name type="synonym">Histoplasma capsulatum</name>
    <dbReference type="NCBI Taxonomy" id="544711"/>
    <lineage>
        <taxon>Eukaryota</taxon>
        <taxon>Fungi</taxon>
        <taxon>Dikarya</taxon>
        <taxon>Ascomycota</taxon>
        <taxon>Pezizomycotina</taxon>
        <taxon>Eurotiomycetes</taxon>
        <taxon>Eurotiomycetidae</taxon>
        <taxon>Onygenales</taxon>
        <taxon>Ajellomycetaceae</taxon>
        <taxon>Histoplasma</taxon>
    </lineage>
</organism>
<sequence>MIRYILDILNIFQDIYTSETALPPILTVYVLVSECYSGGPVSIREGYLSSSYRPLTIALFSSSVERQASI</sequence>